<proteinExistence type="predicted"/>
<protein>
    <submittedName>
        <fullName evidence="2">Uncharacterized protein</fullName>
    </submittedName>
</protein>
<dbReference type="KEGG" id="bgg:CFK41_11540"/>
<accession>A0A291GYP2</accession>
<feature type="compositionally biased region" description="Low complexity" evidence="1">
    <location>
        <begin position="43"/>
        <end position="64"/>
    </location>
</feature>
<gene>
    <name evidence="2" type="ORF">CFK41_11540</name>
</gene>
<name>A0A291GYP2_9MICO</name>
<sequence length="89" mass="9113">MGGPSVEDSGESRGGQVGTARSAAAMPDSTVRSMKRLRSRWSPRTGPADRAGGRAGAPRVDAAASTTMSTRRVVPPDMTMPRLEGAGAS</sequence>
<evidence type="ECO:0000313" key="2">
    <source>
        <dbReference type="EMBL" id="ATG55327.1"/>
    </source>
</evidence>
<feature type="region of interest" description="Disordered" evidence="1">
    <location>
        <begin position="1"/>
        <end position="89"/>
    </location>
</feature>
<keyword evidence="3" id="KW-1185">Reference proteome</keyword>
<dbReference type="Proteomes" id="UP000217889">
    <property type="component" value="Chromosome"/>
</dbReference>
<reference evidence="2 3" key="1">
    <citation type="journal article" date="2014" name="Int. J. Syst. Evol. Microbiol.">
        <title>Brachybacterium ginsengisoli sp. nov., isolated from soil of a ginseng field.</title>
        <authorList>
            <person name="Hoang V.A."/>
            <person name="Kim Y.J."/>
            <person name="Nguyen N.L."/>
            <person name="Yang D.C."/>
        </authorList>
    </citation>
    <scope>NUCLEOTIDE SEQUENCE [LARGE SCALE GENOMIC DNA]</scope>
    <source>
        <strain evidence="2 3">DCY80</strain>
    </source>
</reference>
<organism evidence="2 3">
    <name type="scientific">Brachybacterium ginsengisoli</name>
    <dbReference type="NCBI Taxonomy" id="1331682"/>
    <lineage>
        <taxon>Bacteria</taxon>
        <taxon>Bacillati</taxon>
        <taxon>Actinomycetota</taxon>
        <taxon>Actinomycetes</taxon>
        <taxon>Micrococcales</taxon>
        <taxon>Dermabacteraceae</taxon>
        <taxon>Brachybacterium</taxon>
    </lineage>
</organism>
<dbReference type="AlphaFoldDB" id="A0A291GYP2"/>
<evidence type="ECO:0000256" key="1">
    <source>
        <dbReference type="SAM" id="MobiDB-lite"/>
    </source>
</evidence>
<evidence type="ECO:0000313" key="3">
    <source>
        <dbReference type="Proteomes" id="UP000217889"/>
    </source>
</evidence>
<dbReference type="EMBL" id="CP023564">
    <property type="protein sequence ID" value="ATG55327.1"/>
    <property type="molecule type" value="Genomic_DNA"/>
</dbReference>